<gene>
    <name evidence="1" type="ORF">E8M01_16420</name>
</gene>
<organism evidence="1 2">
    <name type="scientific">Phreatobacter stygius</name>
    <dbReference type="NCBI Taxonomy" id="1940610"/>
    <lineage>
        <taxon>Bacteria</taxon>
        <taxon>Pseudomonadati</taxon>
        <taxon>Pseudomonadota</taxon>
        <taxon>Alphaproteobacteria</taxon>
        <taxon>Hyphomicrobiales</taxon>
        <taxon>Phreatobacteraceae</taxon>
        <taxon>Phreatobacter</taxon>
    </lineage>
</organism>
<proteinExistence type="predicted"/>
<dbReference type="RefSeq" id="WP_136961099.1">
    <property type="nucleotide sequence ID" value="NZ_CP039690.1"/>
</dbReference>
<reference evidence="1 2" key="1">
    <citation type="submission" date="2019-04" db="EMBL/GenBank/DDBJ databases">
        <title>Phreatobacter aquaticus sp. nov.</title>
        <authorList>
            <person name="Choi A."/>
        </authorList>
    </citation>
    <scope>NUCLEOTIDE SEQUENCE [LARGE SCALE GENOMIC DNA]</scope>
    <source>
        <strain evidence="1 2">KCTC 52518</strain>
    </source>
</reference>
<dbReference type="OrthoDB" id="983097at2"/>
<dbReference type="KEGG" id="pstg:E8M01_16420"/>
<accession>A0A4D7B3N9</accession>
<name>A0A4D7B3N9_9HYPH</name>
<dbReference type="EMBL" id="CP039690">
    <property type="protein sequence ID" value="QCI65653.1"/>
    <property type="molecule type" value="Genomic_DNA"/>
</dbReference>
<evidence type="ECO:0000313" key="1">
    <source>
        <dbReference type="EMBL" id="QCI65653.1"/>
    </source>
</evidence>
<keyword evidence="2" id="KW-1185">Reference proteome</keyword>
<protein>
    <submittedName>
        <fullName evidence="1">Uncharacterized protein</fullName>
    </submittedName>
</protein>
<evidence type="ECO:0000313" key="2">
    <source>
        <dbReference type="Proteomes" id="UP000298781"/>
    </source>
</evidence>
<sequence>MTAIIPLREQIAEQRGDIENRERTYPRLVNRGELREAEADRLLQRAKAILSTLVWFQEREHELRTFLAMAPADRAVIVTHGPLVAEMALELARREEIAKAGGARR</sequence>
<dbReference type="AlphaFoldDB" id="A0A4D7B3N9"/>
<dbReference type="Proteomes" id="UP000298781">
    <property type="component" value="Chromosome"/>
</dbReference>